<proteinExistence type="predicted"/>
<keyword evidence="6" id="KW-1185">Reference proteome</keyword>
<dbReference type="Gene3D" id="3.30.1340.10">
    <property type="entry name" value="HPr-like"/>
    <property type="match status" value="1"/>
</dbReference>
<name>A0A0M2NKC6_9FIRM</name>
<dbReference type="EMBL" id="LAYJ01000102">
    <property type="protein sequence ID" value="KKI50700.1"/>
    <property type="molecule type" value="Genomic_DNA"/>
</dbReference>
<dbReference type="CDD" id="cd00367">
    <property type="entry name" value="PTS-HPr_like"/>
    <property type="match status" value="1"/>
</dbReference>
<keyword evidence="3" id="KW-0762">Sugar transport</keyword>
<accession>A0A0M2NKC6</accession>
<dbReference type="RefSeq" id="WP_046443678.1">
    <property type="nucleotide sequence ID" value="NZ_CAUERS010000036.1"/>
</dbReference>
<evidence type="ECO:0000256" key="1">
    <source>
        <dbReference type="ARBA" id="ARBA00003681"/>
    </source>
</evidence>
<dbReference type="AlphaFoldDB" id="A0A0M2NKC6"/>
<dbReference type="InterPro" id="IPR000032">
    <property type="entry name" value="HPr-like"/>
</dbReference>
<comment type="function">
    <text evidence="1">General (non sugar-specific) component of the phosphoenolpyruvate-dependent sugar phosphotransferase system (sugar PTS). This major carbohydrate active-transport system catalyzes the phosphorylation of incoming sugar substrates concomitantly with their translocation across the cell membrane. The phosphoryl group from phosphoenolpyruvate (PEP) is transferred to the phosphoryl carrier protein HPr by enzyme I. Phospho-HPr then transfers it to the PTS EIIA domain.</text>
</comment>
<sequence length="88" mass="9525">MICKTMKIKNNVGLHARPVSVIAAEAQKYCSEISLKHGCDAVSAKSSVKLLSLCVGAGHTVELICDGPDEKIAMEQLTKVFEHINEEN</sequence>
<gene>
    <name evidence="5" type="ORF">CHK_1815</name>
</gene>
<dbReference type="InterPro" id="IPR035895">
    <property type="entry name" value="HPr-like_sf"/>
</dbReference>
<comment type="caution">
    <text evidence="5">The sequence shown here is derived from an EMBL/GenBank/DDBJ whole genome shotgun (WGS) entry which is preliminary data.</text>
</comment>
<evidence type="ECO:0000259" key="4">
    <source>
        <dbReference type="PROSITE" id="PS51350"/>
    </source>
</evidence>
<dbReference type="Pfam" id="PF00381">
    <property type="entry name" value="PTS-HPr"/>
    <property type="match status" value="1"/>
</dbReference>
<dbReference type="PANTHER" id="PTHR33705:SF1">
    <property type="entry name" value="PHOSPHOCARRIER PROTEIN HPR"/>
    <property type="match status" value="1"/>
</dbReference>
<dbReference type="Proteomes" id="UP000034076">
    <property type="component" value="Unassembled WGS sequence"/>
</dbReference>
<protein>
    <recommendedName>
        <fullName evidence="2">Phosphocarrier protein HPr</fullName>
    </recommendedName>
</protein>
<feature type="domain" description="HPr" evidence="4">
    <location>
        <begin position="1"/>
        <end position="87"/>
    </location>
</feature>
<dbReference type="InterPro" id="IPR050399">
    <property type="entry name" value="HPr"/>
</dbReference>
<evidence type="ECO:0000256" key="3">
    <source>
        <dbReference type="ARBA" id="ARBA00022597"/>
    </source>
</evidence>
<reference evidence="5 6" key="1">
    <citation type="submission" date="2015-04" db="EMBL/GenBank/DDBJ databases">
        <title>Draft genome sequence of bacteremic isolate Catabacter hongkongensis type strain HKU16T.</title>
        <authorList>
            <person name="Lau S.K."/>
            <person name="Teng J.L."/>
            <person name="Huang Y."/>
            <person name="Curreem S.O."/>
            <person name="Tsui S.K."/>
            <person name="Woo P.C."/>
        </authorList>
    </citation>
    <scope>NUCLEOTIDE SEQUENCE [LARGE SCALE GENOMIC DNA]</scope>
    <source>
        <strain evidence="5 6">HKU16</strain>
    </source>
</reference>
<dbReference type="STRING" id="270498.CHK_1815"/>
<dbReference type="NCBIfam" id="TIGR01003">
    <property type="entry name" value="PTS_HPr_family"/>
    <property type="match status" value="1"/>
</dbReference>
<dbReference type="PROSITE" id="PS51350">
    <property type="entry name" value="PTS_HPR_DOM"/>
    <property type="match status" value="1"/>
</dbReference>
<dbReference type="PRINTS" id="PR00107">
    <property type="entry name" value="PHOSPHOCPHPR"/>
</dbReference>
<keyword evidence="3" id="KW-0813">Transport</keyword>
<dbReference type="SUPFAM" id="SSF55594">
    <property type="entry name" value="HPr-like"/>
    <property type="match status" value="1"/>
</dbReference>
<organism evidence="5 6">
    <name type="scientific">Christensenella hongkongensis</name>
    <dbReference type="NCBI Taxonomy" id="270498"/>
    <lineage>
        <taxon>Bacteria</taxon>
        <taxon>Bacillati</taxon>
        <taxon>Bacillota</taxon>
        <taxon>Clostridia</taxon>
        <taxon>Christensenellales</taxon>
        <taxon>Christensenellaceae</taxon>
        <taxon>Christensenella</taxon>
    </lineage>
</organism>
<evidence type="ECO:0000313" key="5">
    <source>
        <dbReference type="EMBL" id="KKI50700.1"/>
    </source>
</evidence>
<evidence type="ECO:0000256" key="2">
    <source>
        <dbReference type="ARBA" id="ARBA00020422"/>
    </source>
</evidence>
<dbReference type="PANTHER" id="PTHR33705">
    <property type="entry name" value="PHOSPHOCARRIER PROTEIN HPR"/>
    <property type="match status" value="1"/>
</dbReference>
<evidence type="ECO:0000313" key="6">
    <source>
        <dbReference type="Proteomes" id="UP000034076"/>
    </source>
</evidence>